<dbReference type="InterPro" id="IPR012446">
    <property type="entry name" value="CRAC_channel"/>
</dbReference>
<dbReference type="GO" id="GO:0016020">
    <property type="term" value="C:membrane"/>
    <property type="evidence" value="ECO:0007669"/>
    <property type="project" value="UniProtKB-SubCell"/>
</dbReference>
<dbReference type="PANTHER" id="PTHR31501">
    <property type="entry name" value="CALCIUM RELEASE-ACTIVATED CALCIUM CHANNEL PROTEIN 1"/>
    <property type="match status" value="1"/>
</dbReference>
<keyword evidence="5 8" id="KW-1133">Transmembrane helix</keyword>
<dbReference type="Gene3D" id="1.20.140.140">
    <property type="entry name" value="Calcium release-activated calcium channel protein Orai"/>
    <property type="match status" value="1"/>
</dbReference>
<dbReference type="Pfam" id="PF07856">
    <property type="entry name" value="Orai-1"/>
    <property type="match status" value="1"/>
</dbReference>
<comment type="subcellular location">
    <subcellularLocation>
        <location evidence="1">Membrane</location>
        <topology evidence="1">Multi-pass membrane protein</topology>
    </subcellularLocation>
</comment>
<dbReference type="GO" id="GO:0015279">
    <property type="term" value="F:store-operated calcium channel activity"/>
    <property type="evidence" value="ECO:0007669"/>
    <property type="project" value="TreeGrafter"/>
</dbReference>
<evidence type="ECO:0000313" key="10">
    <source>
        <dbReference type="Proteomes" id="UP000694547"/>
    </source>
</evidence>
<evidence type="ECO:0000256" key="8">
    <source>
        <dbReference type="SAM" id="Phobius"/>
    </source>
</evidence>
<keyword evidence="3" id="KW-0106">Calcium</keyword>
<keyword evidence="3" id="KW-0407">Ion channel</keyword>
<keyword evidence="10" id="KW-1185">Reference proteome</keyword>
<keyword evidence="3" id="KW-0107">Calcium channel</keyword>
<feature type="transmembrane region" description="Helical" evidence="8">
    <location>
        <begin position="231"/>
        <end position="251"/>
    </location>
</feature>
<reference evidence="9" key="3">
    <citation type="submission" date="2025-09" db="UniProtKB">
        <authorList>
            <consortium name="Ensembl"/>
        </authorList>
    </citation>
    <scope>IDENTIFICATION</scope>
</reference>
<comment type="catalytic activity">
    <reaction evidence="7">
        <text>Ca(2+)(in) = Ca(2+)(out)</text>
        <dbReference type="Rhea" id="RHEA:29671"/>
        <dbReference type="ChEBI" id="CHEBI:29108"/>
    </reaction>
    <physiologicalReaction direction="right-to-left" evidence="7">
        <dbReference type="Rhea" id="RHEA:29673"/>
    </physiologicalReaction>
</comment>
<evidence type="ECO:0000256" key="2">
    <source>
        <dbReference type="ARBA" id="ARBA00008062"/>
    </source>
</evidence>
<dbReference type="GO" id="GO:0002115">
    <property type="term" value="P:store-operated calcium entry"/>
    <property type="evidence" value="ECO:0007669"/>
    <property type="project" value="TreeGrafter"/>
</dbReference>
<reference evidence="9" key="2">
    <citation type="submission" date="2025-08" db="UniProtKB">
        <authorList>
            <consortium name="Ensembl"/>
        </authorList>
    </citation>
    <scope>IDENTIFICATION</scope>
</reference>
<name>A0A8C8UFW4_PERMB</name>
<feature type="transmembrane region" description="Helical" evidence="8">
    <location>
        <begin position="178"/>
        <end position="201"/>
    </location>
</feature>
<evidence type="ECO:0000256" key="4">
    <source>
        <dbReference type="ARBA" id="ARBA00022692"/>
    </source>
</evidence>
<keyword evidence="3" id="KW-0406">Ion transport</keyword>
<evidence type="ECO:0000256" key="5">
    <source>
        <dbReference type="ARBA" id="ARBA00022989"/>
    </source>
</evidence>
<protein>
    <recommendedName>
        <fullName evidence="11">Protein orai-3</fullName>
    </recommendedName>
</protein>
<sequence>MLGPALLGGPKVPWLFCGLAVSAGCGATLRMKGSEGDTGEQVLLNSEVDSHAGLAMYWEFVHWGSLDRMGGAVSVLCGHSAGTTSTSARLSSKPPVILLLCCRTLPRWPRWGCSWRVIMNTHLLVAFSACTTVLVAVHLLALVVSTCLLPHIEAVSNIHNLNSVHQSPHQRLHHYVELAWAFSTALGTFLFLARVVLVGWVKLVPIGQPSKACPPQQVCGGAQEPGWQASVISSAIMVPVGLVFMAFALHFCRSLVAHKTDHQKQELEEPRRLFGACPGTHSVDQAGLELREIHLPLPPECWD</sequence>
<dbReference type="Ensembl" id="ENSPEMT00000041766.1">
    <property type="protein sequence ID" value="ENSPEMP00000031040.1"/>
    <property type="gene ID" value="ENSPEMG00000031031.1"/>
</dbReference>
<reference evidence="9 10" key="1">
    <citation type="submission" date="2018-10" db="EMBL/GenBank/DDBJ databases">
        <title>Improved assembly of the deer mouse Peromyscus maniculatus genome.</title>
        <authorList>
            <person name="Lassance J.-M."/>
            <person name="Hoekstra H.E."/>
        </authorList>
    </citation>
    <scope>NUCLEOTIDE SEQUENCE [LARGE SCALE GENOMIC DNA]</scope>
</reference>
<evidence type="ECO:0008006" key="11">
    <source>
        <dbReference type="Google" id="ProtNLM"/>
    </source>
</evidence>
<evidence type="ECO:0000256" key="6">
    <source>
        <dbReference type="ARBA" id="ARBA00023136"/>
    </source>
</evidence>
<organism evidence="9 10">
    <name type="scientific">Peromyscus maniculatus bairdii</name>
    <name type="common">Prairie deer mouse</name>
    <dbReference type="NCBI Taxonomy" id="230844"/>
    <lineage>
        <taxon>Eukaryota</taxon>
        <taxon>Metazoa</taxon>
        <taxon>Chordata</taxon>
        <taxon>Craniata</taxon>
        <taxon>Vertebrata</taxon>
        <taxon>Euteleostomi</taxon>
        <taxon>Mammalia</taxon>
        <taxon>Eutheria</taxon>
        <taxon>Euarchontoglires</taxon>
        <taxon>Glires</taxon>
        <taxon>Rodentia</taxon>
        <taxon>Myomorpha</taxon>
        <taxon>Muroidea</taxon>
        <taxon>Cricetidae</taxon>
        <taxon>Neotominae</taxon>
        <taxon>Peromyscus</taxon>
    </lineage>
</organism>
<keyword evidence="6 8" id="KW-0472">Membrane</keyword>
<dbReference type="AlphaFoldDB" id="A0A8C8UFW4"/>
<dbReference type="InterPro" id="IPR038350">
    <property type="entry name" value="Orai_sf"/>
</dbReference>
<evidence type="ECO:0000256" key="7">
    <source>
        <dbReference type="ARBA" id="ARBA00044615"/>
    </source>
</evidence>
<dbReference type="Proteomes" id="UP000694547">
    <property type="component" value="Chromosome X"/>
</dbReference>
<proteinExistence type="inferred from homology"/>
<dbReference type="PANTHER" id="PTHR31501:SF6">
    <property type="entry name" value="PROTEIN ORAI-3"/>
    <property type="match status" value="1"/>
</dbReference>
<dbReference type="GeneTree" id="ENSGT00390000015354"/>
<evidence type="ECO:0000256" key="1">
    <source>
        <dbReference type="ARBA" id="ARBA00004141"/>
    </source>
</evidence>
<accession>A0A8C8UFW4</accession>
<keyword evidence="3" id="KW-0813">Transport</keyword>
<feature type="transmembrane region" description="Helical" evidence="8">
    <location>
        <begin position="124"/>
        <end position="152"/>
    </location>
</feature>
<evidence type="ECO:0000313" key="9">
    <source>
        <dbReference type="Ensembl" id="ENSPEMP00000031040.1"/>
    </source>
</evidence>
<keyword evidence="3" id="KW-0109">Calcium transport</keyword>
<evidence type="ECO:0000256" key="3">
    <source>
        <dbReference type="ARBA" id="ARBA00022673"/>
    </source>
</evidence>
<keyword evidence="4 8" id="KW-0812">Transmembrane</keyword>
<comment type="similarity">
    <text evidence="2">Belongs to the Orai family.</text>
</comment>